<protein>
    <submittedName>
        <fullName evidence="1">Uncharacterized protein</fullName>
    </submittedName>
</protein>
<organism evidence="2">
    <name type="scientific">Perkinsus marinus (strain ATCC 50983 / TXsc)</name>
    <dbReference type="NCBI Taxonomy" id="423536"/>
    <lineage>
        <taxon>Eukaryota</taxon>
        <taxon>Sar</taxon>
        <taxon>Alveolata</taxon>
        <taxon>Perkinsozoa</taxon>
        <taxon>Perkinsea</taxon>
        <taxon>Perkinsida</taxon>
        <taxon>Perkinsidae</taxon>
        <taxon>Perkinsus</taxon>
    </lineage>
</organism>
<dbReference type="RefSeq" id="XP_002776714.1">
    <property type="nucleotide sequence ID" value="XM_002776668.1"/>
</dbReference>
<dbReference type="EMBL" id="GG678939">
    <property type="protein sequence ID" value="EER08530.1"/>
    <property type="molecule type" value="Genomic_DNA"/>
</dbReference>
<name>C5L412_PERM5</name>
<dbReference type="GeneID" id="9042141"/>
<dbReference type="AlphaFoldDB" id="C5L412"/>
<dbReference type="InParanoid" id="C5L412"/>
<gene>
    <name evidence="1" type="ORF">Pmar_PMAR024286</name>
</gene>
<dbReference type="Proteomes" id="UP000007800">
    <property type="component" value="Unassembled WGS sequence"/>
</dbReference>
<evidence type="ECO:0000313" key="1">
    <source>
        <dbReference type="EMBL" id="EER08530.1"/>
    </source>
</evidence>
<reference evidence="1 2" key="1">
    <citation type="submission" date="2008-07" db="EMBL/GenBank/DDBJ databases">
        <authorList>
            <person name="El-Sayed N."/>
            <person name="Caler E."/>
            <person name="Inman J."/>
            <person name="Amedeo P."/>
            <person name="Hass B."/>
            <person name="Wortman J."/>
        </authorList>
    </citation>
    <scope>NUCLEOTIDE SEQUENCE [LARGE SCALE GENOMIC DNA]</scope>
    <source>
        <strain evidence="2">ATCC 50983 / TXsc</strain>
    </source>
</reference>
<accession>C5L412</accession>
<proteinExistence type="predicted"/>
<evidence type="ECO:0000313" key="2">
    <source>
        <dbReference type="Proteomes" id="UP000007800"/>
    </source>
</evidence>
<keyword evidence="2" id="KW-1185">Reference proteome</keyword>
<sequence length="55" mass="6207">MEVRRLEELLAHDRESQDFHCVMETQEHNGQKGGGGEHSMCWVWGLLLGGDKVGL</sequence>